<protein>
    <recommendedName>
        <fullName evidence="3 4">EGF-like domain-containing protein</fullName>
    </recommendedName>
</protein>
<organism evidence="5 6">
    <name type="scientific">Geodia barretti</name>
    <name type="common">Barrett's horny sponge</name>
    <dbReference type="NCBI Taxonomy" id="519541"/>
    <lineage>
        <taxon>Eukaryota</taxon>
        <taxon>Metazoa</taxon>
        <taxon>Porifera</taxon>
        <taxon>Demospongiae</taxon>
        <taxon>Heteroscleromorpha</taxon>
        <taxon>Tetractinellida</taxon>
        <taxon>Astrophorina</taxon>
        <taxon>Geodiidae</taxon>
        <taxon>Geodia</taxon>
    </lineage>
</organism>
<dbReference type="SUPFAM" id="SSF57196">
    <property type="entry name" value="EGF/Laminin"/>
    <property type="match status" value="1"/>
</dbReference>
<sequence length="832" mass="89742">SFTTTVWYIGTEPEADDVLPRTEVSFNDSRTAEIDRGILFLNGGAFASVSELITRSEGTGGAAEFVLEPGRLVYNTLQLCNFVHRCVEVQTAPSILIRPDDGELSAGVENSDLYITISQLGSQSAEVTDRDYTVTVATNGGVEPGTVMAAGFLSHSDLHHSYRAILPYISNPYSTMTQTSPEIARRFAVVAGPSFFVSFLGLDTLRGPLAINSTFDPSFNRESFLLDIFYWDRNHEVWREVNASCGIASTVDWSISTISAQMCSTDVVGTDDQMRRRRQTVGSGSASGSGGGGTTEEPLYLSSGPVQFIVVGIGDTSANTPPQLQLPGDPLSVVEGSSLSDYQLCYTDMEGDQVEFYLASPPRLGNVSLTLDGLLSYAPCTYCTGVDSFQILIVEKPFGFNNIPLTASGVLVVEIENVNNAPLLYAFDPASETESDITTDTVLSVVVEGNRSSPVSVAQVVAFDSDGYFDDVFVSTKDGEFGEAGTEIWLDVVSVFESLPATLIPDEAFLGYVSFMAVNITYSPPPDFTGSDTVSITARDTNAALSNSITVNIEVVPSFCLNNGVCNGSEFDPTCADVGARRASPQNYSCLCLEGFAGTNCELDTRTPEPAETRADEPLVCLKPTEGPGCFLSGITSCQCPTQPYACPPDSIFVETRHSECCVTFECLCPDISCPLLMEGSLGVQPIPEYRGNKFPGRCCPLYSFEDINECESSGDNVCSDVCINHKDGYSCECPSDKTLSQNGQKCGVCRYDGREYLLGDRVEIGCNWCYCESDGVSGERWRCTADRCEPSCTHSGAVYSIGFALPLNRVTCLCETTDVYADWRCEVDGLV</sequence>
<feature type="non-terminal residue" evidence="5">
    <location>
        <position position="1"/>
    </location>
</feature>
<dbReference type="PROSITE" id="PS00010">
    <property type="entry name" value="ASX_HYDROXYL"/>
    <property type="match status" value="1"/>
</dbReference>
<dbReference type="InterPro" id="IPR018097">
    <property type="entry name" value="EGF_Ca-bd_CS"/>
</dbReference>
<dbReference type="PROSITE" id="PS00022">
    <property type="entry name" value="EGF_1"/>
    <property type="match status" value="1"/>
</dbReference>
<proteinExistence type="predicted"/>
<dbReference type="EMBL" id="CASHTH010002629">
    <property type="protein sequence ID" value="CAI8032804.1"/>
    <property type="molecule type" value="Genomic_DNA"/>
</dbReference>
<dbReference type="CDD" id="cd00054">
    <property type="entry name" value="EGF_CA"/>
    <property type="match status" value="1"/>
</dbReference>
<keyword evidence="6" id="KW-1185">Reference proteome</keyword>
<evidence type="ECO:0000256" key="1">
    <source>
        <dbReference type="ARBA" id="ARBA00023157"/>
    </source>
</evidence>
<dbReference type="AlphaFoldDB" id="A0AA35SNH1"/>
<dbReference type="InterPro" id="IPR001881">
    <property type="entry name" value="EGF-like_Ca-bd_dom"/>
</dbReference>
<dbReference type="SMART" id="SM00181">
    <property type="entry name" value="EGF"/>
    <property type="match status" value="3"/>
</dbReference>
<feature type="compositionally biased region" description="Gly residues" evidence="2">
    <location>
        <begin position="285"/>
        <end position="294"/>
    </location>
</feature>
<dbReference type="InterPro" id="IPR000152">
    <property type="entry name" value="EGF-type_Asp/Asn_hydroxyl_site"/>
</dbReference>
<dbReference type="PROSITE" id="PS01187">
    <property type="entry name" value="EGF_CA"/>
    <property type="match status" value="1"/>
</dbReference>
<evidence type="ECO:0000313" key="6">
    <source>
        <dbReference type="Proteomes" id="UP001174909"/>
    </source>
</evidence>
<evidence type="ECO:0000313" key="5">
    <source>
        <dbReference type="EMBL" id="CAI8032804.1"/>
    </source>
</evidence>
<dbReference type="SMART" id="SM00179">
    <property type="entry name" value="EGF_CA"/>
    <property type="match status" value="1"/>
</dbReference>
<reference evidence="5" key="1">
    <citation type="submission" date="2023-03" db="EMBL/GenBank/DDBJ databases">
        <authorList>
            <person name="Steffen K."/>
            <person name="Cardenas P."/>
        </authorList>
    </citation>
    <scope>NUCLEOTIDE SEQUENCE</scope>
</reference>
<evidence type="ECO:0000256" key="2">
    <source>
        <dbReference type="SAM" id="MobiDB-lite"/>
    </source>
</evidence>
<dbReference type="GO" id="GO:0005509">
    <property type="term" value="F:calcium ion binding"/>
    <property type="evidence" value="ECO:0007669"/>
    <property type="project" value="InterPro"/>
</dbReference>
<dbReference type="PROSITE" id="PS01186">
    <property type="entry name" value="EGF_2"/>
    <property type="match status" value="1"/>
</dbReference>
<evidence type="ECO:0000259" key="3">
    <source>
        <dbReference type="PROSITE" id="PS00022"/>
    </source>
</evidence>
<gene>
    <name evidence="5" type="ORF">GBAR_LOCUS18526</name>
</gene>
<comment type="caution">
    <text evidence="5">The sequence shown here is derived from an EMBL/GenBank/DDBJ whole genome shotgun (WGS) entry which is preliminary data.</text>
</comment>
<feature type="region of interest" description="Disordered" evidence="2">
    <location>
        <begin position="271"/>
        <end position="296"/>
    </location>
</feature>
<accession>A0AA35SNH1</accession>
<keyword evidence="1" id="KW-1015">Disulfide bond</keyword>
<evidence type="ECO:0000259" key="4">
    <source>
        <dbReference type="PROSITE" id="PS01186"/>
    </source>
</evidence>
<dbReference type="Proteomes" id="UP001174909">
    <property type="component" value="Unassembled WGS sequence"/>
</dbReference>
<name>A0AA35SNH1_GEOBA</name>
<dbReference type="Gene3D" id="2.10.25.10">
    <property type="entry name" value="Laminin"/>
    <property type="match status" value="2"/>
</dbReference>
<feature type="domain" description="EGF-like" evidence="3 4">
    <location>
        <begin position="590"/>
        <end position="601"/>
    </location>
</feature>
<dbReference type="InterPro" id="IPR000742">
    <property type="entry name" value="EGF"/>
</dbReference>